<reference evidence="1" key="2">
    <citation type="journal article" date="2015" name="Data Brief">
        <title>Shoot transcriptome of the giant reed, Arundo donax.</title>
        <authorList>
            <person name="Barrero R.A."/>
            <person name="Guerrero F.D."/>
            <person name="Moolhuijzen P."/>
            <person name="Goolsby J.A."/>
            <person name="Tidwell J."/>
            <person name="Bellgard S.E."/>
            <person name="Bellgard M.I."/>
        </authorList>
    </citation>
    <scope>NUCLEOTIDE SEQUENCE</scope>
    <source>
        <tissue evidence="1">Shoot tissue taken approximately 20 cm above the soil surface</tissue>
    </source>
</reference>
<sequence>MKYILFLVQPFPNVNCNG</sequence>
<reference evidence="1" key="1">
    <citation type="submission" date="2014-09" db="EMBL/GenBank/DDBJ databases">
        <authorList>
            <person name="Magalhaes I.L.F."/>
            <person name="Oliveira U."/>
            <person name="Santos F.R."/>
            <person name="Vidigal T.H.D.A."/>
            <person name="Brescovit A.D."/>
            <person name="Santos A.J."/>
        </authorList>
    </citation>
    <scope>NUCLEOTIDE SEQUENCE</scope>
    <source>
        <tissue evidence="1">Shoot tissue taken approximately 20 cm above the soil surface</tissue>
    </source>
</reference>
<name>A0A0A9AUK6_ARUDO</name>
<protein>
    <submittedName>
        <fullName evidence="1">Uncharacterized protein</fullName>
    </submittedName>
</protein>
<dbReference type="EMBL" id="GBRH01242466">
    <property type="protein sequence ID" value="JAD55429.1"/>
    <property type="molecule type" value="Transcribed_RNA"/>
</dbReference>
<dbReference type="AlphaFoldDB" id="A0A0A9AUK6"/>
<organism evidence="1">
    <name type="scientific">Arundo donax</name>
    <name type="common">Giant reed</name>
    <name type="synonym">Donax arundinaceus</name>
    <dbReference type="NCBI Taxonomy" id="35708"/>
    <lineage>
        <taxon>Eukaryota</taxon>
        <taxon>Viridiplantae</taxon>
        <taxon>Streptophyta</taxon>
        <taxon>Embryophyta</taxon>
        <taxon>Tracheophyta</taxon>
        <taxon>Spermatophyta</taxon>
        <taxon>Magnoliopsida</taxon>
        <taxon>Liliopsida</taxon>
        <taxon>Poales</taxon>
        <taxon>Poaceae</taxon>
        <taxon>PACMAD clade</taxon>
        <taxon>Arundinoideae</taxon>
        <taxon>Arundineae</taxon>
        <taxon>Arundo</taxon>
    </lineage>
</organism>
<evidence type="ECO:0000313" key="1">
    <source>
        <dbReference type="EMBL" id="JAD55429.1"/>
    </source>
</evidence>
<accession>A0A0A9AUK6</accession>
<proteinExistence type="predicted"/>